<evidence type="ECO:0000313" key="10">
    <source>
        <dbReference type="EMBL" id="TLD97270.1"/>
    </source>
</evidence>
<dbReference type="GO" id="GO:0015562">
    <property type="term" value="F:efflux transmembrane transporter activity"/>
    <property type="evidence" value="ECO:0007669"/>
    <property type="project" value="InterPro"/>
</dbReference>
<dbReference type="InterPro" id="IPR004764">
    <property type="entry name" value="MdtF-like"/>
</dbReference>
<dbReference type="AlphaFoldDB" id="A0A4U8TBG3"/>
<dbReference type="RefSeq" id="WP_138109774.1">
    <property type="nucleotide sequence ID" value="NZ_JRPR02000001.1"/>
</dbReference>
<feature type="transmembrane region" description="Helical" evidence="9">
    <location>
        <begin position="471"/>
        <end position="498"/>
    </location>
</feature>
<name>A0A4U8TBG3_9HELI</name>
<dbReference type="Gene3D" id="3.30.70.1440">
    <property type="entry name" value="Multidrug efflux transporter AcrB pore domain"/>
    <property type="match status" value="1"/>
</dbReference>
<feature type="transmembrane region" description="Helical" evidence="9">
    <location>
        <begin position="895"/>
        <end position="915"/>
    </location>
</feature>
<dbReference type="GO" id="GO:0042910">
    <property type="term" value="F:xenobiotic transmembrane transporter activity"/>
    <property type="evidence" value="ECO:0007669"/>
    <property type="project" value="TreeGrafter"/>
</dbReference>
<evidence type="ECO:0000256" key="4">
    <source>
        <dbReference type="ARBA" id="ARBA00022475"/>
    </source>
</evidence>
<sequence>MFSQFFIKRPAFSAVISIVIVIAGLLCMDNLPIEQYPKVTPPQVMVRVSYPGASAEVVSNSVMSVLESAINGVEDMIYMQTSANSSGESTISIFFKQEANPDMAVVNVNNRVQSAISQLPEEVQRLGIDVRKQSSAVAGFYQFYSTNPAHNQLFIANYLLLNVIDELNRISGIGDVQLWSLEKYAMRIWLNPASLQNHNLSPLEVIEKIRSQNAQFAPGKFGAEPINHSEFTYTITTKGLLSTPSEFENIIIKANDDGSTLRLKDIARVSLGAQDYVTDNYYDDMRSVPIRVSLQPGANMLEVSNAVDSVIESLSKKFPDGLQYAKPFAPTEFILASISEVKKTFFEAIILVVLVIYLFLGSFRAMIIPVIAIPVSLIGTFIGLYFLGFSINLLTLFGLILAIGIVVDDAIIVIENVERIMHEKGCDAKEATIESMKEISGAVVAIVLVIAAVFLPVSFISGFSGEIYRQFAITIVISVVISGLVALSLTPALCAMFLKPHSLHKSLPQKYILNPFNALFDKITHSFTRKVRTSIKRGSIMLVLMGAMLYLTYDLFQRTPKSLVPSEDMGFVFVHTILPEGASLNRTIEVQKELINVISQKPYIAAMQTISGYSFLAQGFKSNAGIGFHKLVPWHERDISDRQAIALLSDELSGNEKAHFVLTQAPTIIGLDSSGVNFFIQSKEGGSLNDLKKYTDLLIEKARNRPELRSVVTSFAADTPQYEARVNREKAAAMNVEINDVFNTMQVAFGSFYVNNFEAFNRTFRVIAQADSNYRSNPQNLSDIFVKSSSGALVPLSSLVSVERKIGAEIVNRFNQFPAAQVIGQLNFGYSSSDAMRAIEEVASEVLPSGYDIAFAGASYQERASSSSGGVAFAFGLLFVFLILVAQYEKWLLPLAVLSAVPFGVFGAIAFTYISGLENDVFFQVGLLVLIALSAKNAILIVEFAEQERHKIVDSIMRQGTPLSPLNTNGREAQTLEASSGWGIFKGEGATSQFKPLPLKEKNNLPMLQECSRDSTSLQNLDSKTMRKIIIESSVRAVKMRFRPIVMTSLAFTLGVLPLAFSSGAGALSRHAIATGVIGGMLAATFIAIFFIPIFYTHLATLSNWIKTKFHINI</sequence>
<evidence type="ECO:0000256" key="3">
    <source>
        <dbReference type="ARBA" id="ARBA00022448"/>
    </source>
</evidence>
<evidence type="ECO:0000256" key="1">
    <source>
        <dbReference type="ARBA" id="ARBA00004429"/>
    </source>
</evidence>
<dbReference type="PANTHER" id="PTHR32063:SF13">
    <property type="entry name" value="MULTIDRUG EFFLUX PUMP SUBUNIT ACRB-RELATED"/>
    <property type="match status" value="1"/>
</dbReference>
<dbReference type="EMBL" id="JRPR02000001">
    <property type="protein sequence ID" value="TLD97270.1"/>
    <property type="molecule type" value="Genomic_DNA"/>
</dbReference>
<dbReference type="InterPro" id="IPR001036">
    <property type="entry name" value="Acrflvin-R"/>
</dbReference>
<dbReference type="PANTHER" id="PTHR32063">
    <property type="match status" value="1"/>
</dbReference>
<feature type="transmembrane region" description="Helical" evidence="9">
    <location>
        <begin position="921"/>
        <end position="942"/>
    </location>
</feature>
<proteinExistence type="inferred from homology"/>
<keyword evidence="6 9" id="KW-0812">Transmembrane</keyword>
<dbReference type="Proteomes" id="UP000029733">
    <property type="component" value="Unassembled WGS sequence"/>
</dbReference>
<dbReference type="SUPFAM" id="SSF82714">
    <property type="entry name" value="Multidrug efflux transporter AcrB TolC docking domain, DN and DC subdomains"/>
    <property type="match status" value="2"/>
</dbReference>
<comment type="similarity">
    <text evidence="2">Belongs to the resistance-nodulation-cell division (RND) (TC 2.A.6) family.</text>
</comment>
<evidence type="ECO:0000256" key="9">
    <source>
        <dbReference type="SAM" id="Phobius"/>
    </source>
</evidence>
<dbReference type="OrthoDB" id="9759330at2"/>
<feature type="transmembrane region" description="Helical" evidence="9">
    <location>
        <begin position="344"/>
        <end position="360"/>
    </location>
</feature>
<dbReference type="NCBIfam" id="TIGR00915">
    <property type="entry name" value="2A0602"/>
    <property type="match status" value="1"/>
</dbReference>
<dbReference type="SUPFAM" id="SSF82693">
    <property type="entry name" value="Multidrug efflux transporter AcrB pore domain, PN1, PN2, PC1 and PC2 subdomains"/>
    <property type="match status" value="4"/>
</dbReference>
<feature type="transmembrane region" description="Helical" evidence="9">
    <location>
        <begin position="393"/>
        <end position="414"/>
    </location>
</feature>
<comment type="subcellular location">
    <subcellularLocation>
        <location evidence="1">Cell inner membrane</location>
        <topology evidence="1">Multi-pass membrane protein</topology>
    </subcellularLocation>
</comment>
<dbReference type="PRINTS" id="PR00702">
    <property type="entry name" value="ACRIFLAVINRP"/>
</dbReference>
<gene>
    <name evidence="10" type="ORF">LS71_000480</name>
</gene>
<feature type="transmembrane region" description="Helical" evidence="9">
    <location>
        <begin position="439"/>
        <end position="459"/>
    </location>
</feature>
<dbReference type="SUPFAM" id="SSF82866">
    <property type="entry name" value="Multidrug efflux transporter AcrB transmembrane domain"/>
    <property type="match status" value="2"/>
</dbReference>
<keyword evidence="3" id="KW-0813">Transport</keyword>
<dbReference type="GO" id="GO:0005886">
    <property type="term" value="C:plasma membrane"/>
    <property type="evidence" value="ECO:0007669"/>
    <property type="project" value="UniProtKB-SubCell"/>
</dbReference>
<reference evidence="10 11" key="1">
    <citation type="journal article" date="2014" name="Genome Announc.">
        <title>Draft genome sequences of eight enterohepatic helicobacter species isolated from both laboratory and wild rodents.</title>
        <authorList>
            <person name="Sheh A."/>
            <person name="Shen Z."/>
            <person name="Fox J.G."/>
        </authorList>
    </citation>
    <scope>NUCLEOTIDE SEQUENCE [LARGE SCALE GENOMIC DNA]</scope>
    <source>
        <strain evidence="10 11">MIT 09-6949</strain>
    </source>
</reference>
<evidence type="ECO:0000256" key="7">
    <source>
        <dbReference type="ARBA" id="ARBA00022989"/>
    </source>
</evidence>
<feature type="transmembrane region" description="Helical" evidence="9">
    <location>
        <begin position="869"/>
        <end position="888"/>
    </location>
</feature>
<keyword evidence="8 9" id="KW-0472">Membrane</keyword>
<dbReference type="FunFam" id="3.30.70.1430:FF:000001">
    <property type="entry name" value="Efflux pump membrane transporter"/>
    <property type="match status" value="1"/>
</dbReference>
<evidence type="ECO:0000256" key="5">
    <source>
        <dbReference type="ARBA" id="ARBA00022519"/>
    </source>
</evidence>
<keyword evidence="11" id="KW-1185">Reference proteome</keyword>
<dbReference type="Gene3D" id="3.30.70.1430">
    <property type="entry name" value="Multidrug efflux transporter AcrB pore domain"/>
    <property type="match status" value="2"/>
</dbReference>
<feature type="transmembrane region" description="Helical" evidence="9">
    <location>
        <begin position="367"/>
        <end position="387"/>
    </location>
</feature>
<dbReference type="Gene3D" id="1.20.1640.10">
    <property type="entry name" value="Multidrug efflux transporter AcrB transmembrane domain"/>
    <property type="match status" value="2"/>
</dbReference>
<keyword evidence="4" id="KW-1003">Cell membrane</keyword>
<dbReference type="FunFam" id="1.20.1640.10:FF:000001">
    <property type="entry name" value="Efflux pump membrane transporter"/>
    <property type="match status" value="1"/>
</dbReference>
<keyword evidence="5" id="KW-0997">Cell inner membrane</keyword>
<feature type="transmembrane region" description="Helical" evidence="9">
    <location>
        <begin position="1042"/>
        <end position="1061"/>
    </location>
</feature>
<feature type="transmembrane region" description="Helical" evidence="9">
    <location>
        <begin position="1073"/>
        <end position="1096"/>
    </location>
</feature>
<organism evidence="10 11">
    <name type="scientific">Helicobacter jaachi</name>
    <dbReference type="NCBI Taxonomy" id="1677920"/>
    <lineage>
        <taxon>Bacteria</taxon>
        <taxon>Pseudomonadati</taxon>
        <taxon>Campylobacterota</taxon>
        <taxon>Epsilonproteobacteria</taxon>
        <taxon>Campylobacterales</taxon>
        <taxon>Helicobacteraceae</taxon>
        <taxon>Helicobacter</taxon>
    </lineage>
</organism>
<dbReference type="GO" id="GO:0009636">
    <property type="term" value="P:response to toxic substance"/>
    <property type="evidence" value="ECO:0007669"/>
    <property type="project" value="UniProtKB-ARBA"/>
</dbReference>
<evidence type="ECO:0000256" key="8">
    <source>
        <dbReference type="ARBA" id="ARBA00023136"/>
    </source>
</evidence>
<comment type="caution">
    <text evidence="10">The sequence shown here is derived from an EMBL/GenBank/DDBJ whole genome shotgun (WGS) entry which is preliminary data.</text>
</comment>
<evidence type="ECO:0000256" key="2">
    <source>
        <dbReference type="ARBA" id="ARBA00010942"/>
    </source>
</evidence>
<dbReference type="Gene3D" id="3.30.70.1320">
    <property type="entry name" value="Multidrug efflux transporter AcrB pore domain like"/>
    <property type="match status" value="1"/>
</dbReference>
<dbReference type="Gene3D" id="3.30.2090.10">
    <property type="entry name" value="Multidrug efflux transporter AcrB TolC docking domain, DN and DC subdomains"/>
    <property type="match status" value="2"/>
</dbReference>
<dbReference type="Pfam" id="PF00873">
    <property type="entry name" value="ACR_tran"/>
    <property type="match status" value="2"/>
</dbReference>
<dbReference type="InterPro" id="IPR027463">
    <property type="entry name" value="AcrB_DN_DC_subdom"/>
</dbReference>
<evidence type="ECO:0000313" key="11">
    <source>
        <dbReference type="Proteomes" id="UP000029733"/>
    </source>
</evidence>
<feature type="transmembrane region" description="Helical" evidence="9">
    <location>
        <begin position="539"/>
        <end position="556"/>
    </location>
</feature>
<accession>A0A4U8TBG3</accession>
<evidence type="ECO:0000256" key="6">
    <source>
        <dbReference type="ARBA" id="ARBA00022692"/>
    </source>
</evidence>
<keyword evidence="7 9" id="KW-1133">Transmembrane helix</keyword>
<protein>
    <submittedName>
        <fullName evidence="10">Efflux RND transporter permease subunit</fullName>
    </submittedName>
</protein>